<dbReference type="CDD" id="cd06342">
    <property type="entry name" value="PBP1_ABC_LIVBP-like"/>
    <property type="match status" value="1"/>
</dbReference>
<evidence type="ECO:0000313" key="5">
    <source>
        <dbReference type="EMBL" id="MBR7742881.1"/>
    </source>
</evidence>
<evidence type="ECO:0000256" key="3">
    <source>
        <dbReference type="SAM" id="SignalP"/>
    </source>
</evidence>
<dbReference type="PROSITE" id="PS51257">
    <property type="entry name" value="PROKAR_LIPOPROTEIN"/>
    <property type="match status" value="1"/>
</dbReference>
<evidence type="ECO:0000256" key="1">
    <source>
        <dbReference type="ARBA" id="ARBA00010062"/>
    </source>
</evidence>
<dbReference type="SUPFAM" id="SSF53822">
    <property type="entry name" value="Periplasmic binding protein-like I"/>
    <property type="match status" value="1"/>
</dbReference>
<sequence length="382" mass="39373">MNRSTRMWHLGALAMATSLALAACGSSESDGAASGDNAAADCQEQNLAFLGALTGDAGALGVNMVNGIKLAVEEYNADAECPVGLKEFDSQGSPDKAPALATQIVGDDTIIGLVGPGFSGESLATGKTFFESGVPTISPSATNVTITDQGWTTWHRIIGNDQAQGEADARYLLDTVGATKVFVIDDAQDYSKGLSGVVREGLGDAEVGYDQIQVKQTDMSSVVTKVTSSDADAVFYGGYYTEAGLLAKQLRQAGWEGTFMSGDGSQDPAFVEVAGEAAEGAVLSAPAAPAPEDFAARVEESTGSAAGLYTTQSYDAANIFFAALESGATDAQAINEFIGSYEGEGVSGPISFDDKGDIETSTIYAYMVTGGELDLENPTPIE</sequence>
<evidence type="ECO:0000259" key="4">
    <source>
        <dbReference type="Pfam" id="PF13458"/>
    </source>
</evidence>
<evidence type="ECO:0000313" key="6">
    <source>
        <dbReference type="Proteomes" id="UP000677016"/>
    </source>
</evidence>
<dbReference type="RefSeq" id="WP_211602045.1">
    <property type="nucleotide sequence ID" value="NZ_JAGSNF010000006.1"/>
</dbReference>
<reference evidence="5" key="1">
    <citation type="submission" date="2021-04" db="EMBL/GenBank/DDBJ databases">
        <title>Phycicoccus avicenniae sp. nov., a novel endophytic actinomycetes isolated from branch of Avicennia mariana.</title>
        <authorList>
            <person name="Tuo L."/>
        </authorList>
    </citation>
    <scope>NUCLEOTIDE SEQUENCE</scope>
    <source>
        <strain evidence="5">BSK3Z-2</strain>
    </source>
</reference>
<evidence type="ECO:0000256" key="2">
    <source>
        <dbReference type="ARBA" id="ARBA00022729"/>
    </source>
</evidence>
<comment type="caution">
    <text evidence="5">The sequence shown here is derived from an EMBL/GenBank/DDBJ whole genome shotgun (WGS) entry which is preliminary data.</text>
</comment>
<feature type="domain" description="Leucine-binding protein" evidence="4">
    <location>
        <begin position="46"/>
        <end position="370"/>
    </location>
</feature>
<protein>
    <submittedName>
        <fullName evidence="5">Branched-chain amino acid ABC transporter substrate-binding protein</fullName>
    </submittedName>
</protein>
<dbReference type="EMBL" id="JAGSNF010000006">
    <property type="protein sequence ID" value="MBR7742881.1"/>
    <property type="molecule type" value="Genomic_DNA"/>
</dbReference>
<dbReference type="PANTHER" id="PTHR47151">
    <property type="entry name" value="LEU/ILE/VAL-BINDING ABC TRANSPORTER SUBUNIT"/>
    <property type="match status" value="1"/>
</dbReference>
<feature type="chain" id="PRO_5036783274" evidence="3">
    <location>
        <begin position="23"/>
        <end position="382"/>
    </location>
</feature>
<accession>A0A941I030</accession>
<gene>
    <name evidence="5" type="ORF">KC207_06195</name>
</gene>
<dbReference type="InterPro" id="IPR028081">
    <property type="entry name" value="Leu-bd"/>
</dbReference>
<dbReference type="Pfam" id="PF13458">
    <property type="entry name" value="Peripla_BP_6"/>
    <property type="match status" value="1"/>
</dbReference>
<feature type="signal peptide" evidence="3">
    <location>
        <begin position="1"/>
        <end position="22"/>
    </location>
</feature>
<keyword evidence="6" id="KW-1185">Reference proteome</keyword>
<proteinExistence type="inferred from homology"/>
<dbReference type="PANTHER" id="PTHR47151:SF2">
    <property type="entry name" value="AMINO ACID BINDING PROTEIN"/>
    <property type="match status" value="1"/>
</dbReference>
<dbReference type="AlphaFoldDB" id="A0A941I030"/>
<dbReference type="Gene3D" id="3.40.50.2300">
    <property type="match status" value="2"/>
</dbReference>
<keyword evidence="2 3" id="KW-0732">Signal</keyword>
<comment type="similarity">
    <text evidence="1">Belongs to the leucine-binding protein family.</text>
</comment>
<dbReference type="Proteomes" id="UP000677016">
    <property type="component" value="Unassembled WGS sequence"/>
</dbReference>
<organism evidence="5 6">
    <name type="scientific">Phycicoccus avicenniae</name>
    <dbReference type="NCBI Taxonomy" id="2828860"/>
    <lineage>
        <taxon>Bacteria</taxon>
        <taxon>Bacillati</taxon>
        <taxon>Actinomycetota</taxon>
        <taxon>Actinomycetes</taxon>
        <taxon>Micrococcales</taxon>
        <taxon>Intrasporangiaceae</taxon>
        <taxon>Phycicoccus</taxon>
    </lineage>
</organism>
<name>A0A941I030_9MICO</name>
<dbReference type="InterPro" id="IPR028082">
    <property type="entry name" value="Peripla_BP_I"/>
</dbReference>